<dbReference type="RefSeq" id="WP_091851065.1">
    <property type="nucleotide sequence ID" value="NZ_FNIW01000001.1"/>
</dbReference>
<reference evidence="2" key="1">
    <citation type="submission" date="2016-10" db="EMBL/GenBank/DDBJ databases">
        <authorList>
            <person name="de Groot N.N."/>
        </authorList>
    </citation>
    <scope>NUCLEOTIDE SEQUENCE [LARGE SCALE GENOMIC DNA]</scope>
    <source>
        <strain evidence="2">BP1-145</strain>
    </source>
</reference>
<accession>A0A1H0CYV5</accession>
<name>A0A1H0CYV5_9BACT</name>
<comment type="caution">
    <text evidence="1">The sequence shown here is derived from an EMBL/GenBank/DDBJ whole genome shotgun (WGS) entry which is preliminary data.</text>
</comment>
<dbReference type="AlphaFoldDB" id="A0A1H0CYV5"/>
<protein>
    <submittedName>
        <fullName evidence="1">Uncharacterized protein</fullName>
    </submittedName>
</protein>
<proteinExistence type="predicted"/>
<sequence length="76" mass="8782">MAEKPIESLKLKFIQEVLAENSYDALQEWLDMHEEARYAASTFSEESELIEFGKNYEASIIEGFTKARKKMDTSIT</sequence>
<evidence type="ECO:0000313" key="2">
    <source>
        <dbReference type="Proteomes" id="UP000199134"/>
    </source>
</evidence>
<gene>
    <name evidence="1" type="ORF">SAMN04487900_101175</name>
</gene>
<dbReference type="Proteomes" id="UP000199134">
    <property type="component" value="Unassembled WGS sequence"/>
</dbReference>
<evidence type="ECO:0000313" key="1">
    <source>
        <dbReference type="EMBL" id="SDN63084.1"/>
    </source>
</evidence>
<dbReference type="EMBL" id="FNIW01000001">
    <property type="protein sequence ID" value="SDN63084.1"/>
    <property type="molecule type" value="Genomic_DNA"/>
</dbReference>
<organism evidence="1 2">
    <name type="scientific">Prevotella communis</name>
    <dbReference type="NCBI Taxonomy" id="2913614"/>
    <lineage>
        <taxon>Bacteria</taxon>
        <taxon>Pseudomonadati</taxon>
        <taxon>Bacteroidota</taxon>
        <taxon>Bacteroidia</taxon>
        <taxon>Bacteroidales</taxon>
        <taxon>Prevotellaceae</taxon>
        <taxon>Prevotella</taxon>
    </lineage>
</organism>